<gene>
    <name evidence="1" type="ORF">V5N11_028085</name>
</gene>
<name>A0ABD1BME1_CARAN</name>
<reference evidence="1 2" key="1">
    <citation type="submission" date="2024-04" db="EMBL/GenBank/DDBJ databases">
        <title>Genome assembly C_amara_ONT_v2.</title>
        <authorList>
            <person name="Yant L."/>
            <person name="Moore C."/>
            <person name="Slenker M."/>
        </authorList>
    </citation>
    <scope>NUCLEOTIDE SEQUENCE [LARGE SCALE GENOMIC DNA]</scope>
    <source>
        <tissue evidence="1">Leaf</tissue>
    </source>
</reference>
<organism evidence="1 2">
    <name type="scientific">Cardamine amara subsp. amara</name>
    <dbReference type="NCBI Taxonomy" id="228776"/>
    <lineage>
        <taxon>Eukaryota</taxon>
        <taxon>Viridiplantae</taxon>
        <taxon>Streptophyta</taxon>
        <taxon>Embryophyta</taxon>
        <taxon>Tracheophyta</taxon>
        <taxon>Spermatophyta</taxon>
        <taxon>Magnoliopsida</taxon>
        <taxon>eudicotyledons</taxon>
        <taxon>Gunneridae</taxon>
        <taxon>Pentapetalae</taxon>
        <taxon>rosids</taxon>
        <taxon>malvids</taxon>
        <taxon>Brassicales</taxon>
        <taxon>Brassicaceae</taxon>
        <taxon>Cardamineae</taxon>
        <taxon>Cardamine</taxon>
    </lineage>
</organism>
<proteinExistence type="predicted"/>
<keyword evidence="2" id="KW-1185">Reference proteome</keyword>
<dbReference type="Proteomes" id="UP001558713">
    <property type="component" value="Unassembled WGS sequence"/>
</dbReference>
<accession>A0ABD1BME1</accession>
<comment type="caution">
    <text evidence="1">The sequence shown here is derived from an EMBL/GenBank/DDBJ whole genome shotgun (WGS) entry which is preliminary data.</text>
</comment>
<sequence>MWVSSSILNLKSSSGWKNHWFTRTKAFGYFFSLASLADKNPIFQSDSGKPSYSGSRYYVSSSSKHFGVPSDCVETIRNVLMKHSWIQRYECGFSTELDQYKVIRILDDFFQETLDASIALYFFRWSELWIGSESTRASLLVE</sequence>
<evidence type="ECO:0000313" key="2">
    <source>
        <dbReference type="Proteomes" id="UP001558713"/>
    </source>
</evidence>
<evidence type="ECO:0000313" key="1">
    <source>
        <dbReference type="EMBL" id="KAL1218377.1"/>
    </source>
</evidence>
<dbReference type="EMBL" id="JBANAX010000214">
    <property type="protein sequence ID" value="KAL1218377.1"/>
    <property type="molecule type" value="Genomic_DNA"/>
</dbReference>
<dbReference type="AlphaFoldDB" id="A0ABD1BME1"/>
<protein>
    <submittedName>
        <fullName evidence="1">Pentatricopeptide repeat-containing protein</fullName>
    </submittedName>
</protein>